<dbReference type="Proteomes" id="UP000187455">
    <property type="component" value="Unassembled WGS sequence"/>
</dbReference>
<organism evidence="1 2">
    <name type="scientific">Smittium mucronatum</name>
    <dbReference type="NCBI Taxonomy" id="133383"/>
    <lineage>
        <taxon>Eukaryota</taxon>
        <taxon>Fungi</taxon>
        <taxon>Fungi incertae sedis</taxon>
        <taxon>Zoopagomycota</taxon>
        <taxon>Kickxellomycotina</taxon>
        <taxon>Harpellomycetes</taxon>
        <taxon>Harpellales</taxon>
        <taxon>Legeriomycetaceae</taxon>
        <taxon>Smittium</taxon>
    </lineage>
</organism>
<reference evidence="1 2" key="1">
    <citation type="journal article" date="2016" name="Mol. Biol. Evol.">
        <title>Genome-Wide Survey of Gut Fungi (Harpellales) Reveals the First Horizontally Transferred Ubiquitin Gene from a Mosquito Host.</title>
        <authorList>
            <person name="Wang Y."/>
            <person name="White M.M."/>
            <person name="Kvist S."/>
            <person name="Moncalvo J.M."/>
        </authorList>
    </citation>
    <scope>NUCLEOTIDE SEQUENCE [LARGE SCALE GENOMIC DNA]</scope>
    <source>
        <strain evidence="1 2">ALG-7-W6</strain>
    </source>
</reference>
<dbReference type="AlphaFoldDB" id="A0A1R0H8C2"/>
<name>A0A1R0H8C2_9FUNG</name>
<comment type="caution">
    <text evidence="1">The sequence shown here is derived from an EMBL/GenBank/DDBJ whole genome shotgun (WGS) entry which is preliminary data.</text>
</comment>
<accession>A0A1R0H8C2</accession>
<evidence type="ECO:0000313" key="1">
    <source>
        <dbReference type="EMBL" id="OLY85357.1"/>
    </source>
</evidence>
<sequence>MSGISFNNAMGMIKLNHELVESGSYPYGIAPEVEAWRELAEDRDSEVSASISIDALNLSEYLDSSVNLAGETVMEDLVSSLLGILLNPDHSP</sequence>
<gene>
    <name evidence="1" type="ORF">AYI68_g455</name>
</gene>
<evidence type="ECO:0000313" key="2">
    <source>
        <dbReference type="Proteomes" id="UP000187455"/>
    </source>
</evidence>
<keyword evidence="2" id="KW-1185">Reference proteome</keyword>
<dbReference type="EMBL" id="LSSL01000134">
    <property type="protein sequence ID" value="OLY85357.1"/>
    <property type="molecule type" value="Genomic_DNA"/>
</dbReference>
<proteinExistence type="predicted"/>
<protein>
    <submittedName>
        <fullName evidence="1">Uncharacterized protein</fullName>
    </submittedName>
</protein>